<organism evidence="5 6">
    <name type="scientific">Rhipicephalus microplus</name>
    <name type="common">Cattle tick</name>
    <name type="synonym">Boophilus microplus</name>
    <dbReference type="NCBI Taxonomy" id="6941"/>
    <lineage>
        <taxon>Eukaryota</taxon>
        <taxon>Metazoa</taxon>
        <taxon>Ecdysozoa</taxon>
        <taxon>Arthropoda</taxon>
        <taxon>Chelicerata</taxon>
        <taxon>Arachnida</taxon>
        <taxon>Acari</taxon>
        <taxon>Parasitiformes</taxon>
        <taxon>Ixodida</taxon>
        <taxon>Ixodoidea</taxon>
        <taxon>Ixodidae</taxon>
        <taxon>Rhipicephalinae</taxon>
        <taxon>Rhipicephalus</taxon>
        <taxon>Boophilus</taxon>
    </lineage>
</organism>
<dbReference type="InterPro" id="IPR052126">
    <property type="entry name" value="Spindle_Org/Thrombomodulin"/>
</dbReference>
<evidence type="ECO:0008006" key="7">
    <source>
        <dbReference type="Google" id="ProtNLM"/>
    </source>
</evidence>
<dbReference type="Pfam" id="PF03351">
    <property type="entry name" value="DOMON"/>
    <property type="match status" value="1"/>
</dbReference>
<dbReference type="PANTHER" id="PTHR24036">
    <property type="entry name" value="SKELETOR-RELATED"/>
    <property type="match status" value="1"/>
</dbReference>
<dbReference type="InterPro" id="IPR045266">
    <property type="entry name" value="DOH_DOMON"/>
</dbReference>
<dbReference type="AlphaFoldDB" id="A0A9J6D8I9"/>
<dbReference type="InterPro" id="IPR057443">
    <property type="entry name" value="At5g54830-like"/>
</dbReference>
<evidence type="ECO:0000256" key="1">
    <source>
        <dbReference type="ARBA" id="ARBA00022737"/>
    </source>
</evidence>
<evidence type="ECO:0000313" key="5">
    <source>
        <dbReference type="EMBL" id="KAH8018344.1"/>
    </source>
</evidence>
<dbReference type="Pfam" id="PF25489">
    <property type="entry name" value="At5g54830"/>
    <property type="match status" value="1"/>
</dbReference>
<dbReference type="Pfam" id="PF10517">
    <property type="entry name" value="DM13"/>
    <property type="match status" value="1"/>
</dbReference>
<dbReference type="SMART" id="SM00686">
    <property type="entry name" value="DM13"/>
    <property type="match status" value="1"/>
</dbReference>
<reference evidence="5" key="2">
    <citation type="submission" date="2021-09" db="EMBL/GenBank/DDBJ databases">
        <authorList>
            <person name="Jia N."/>
            <person name="Wang J."/>
            <person name="Shi W."/>
            <person name="Du L."/>
            <person name="Sun Y."/>
            <person name="Zhan W."/>
            <person name="Jiang J."/>
            <person name="Wang Q."/>
            <person name="Zhang B."/>
            <person name="Ji P."/>
            <person name="Sakyi L.B."/>
            <person name="Cui X."/>
            <person name="Yuan T."/>
            <person name="Jiang B."/>
            <person name="Yang W."/>
            <person name="Lam T.T.-Y."/>
            <person name="Chang Q."/>
            <person name="Ding S."/>
            <person name="Wang X."/>
            <person name="Zhu J."/>
            <person name="Ruan X."/>
            <person name="Zhao L."/>
            <person name="Wei J."/>
            <person name="Que T."/>
            <person name="Du C."/>
            <person name="Cheng J."/>
            <person name="Dai P."/>
            <person name="Han X."/>
            <person name="Huang E."/>
            <person name="Gao Y."/>
            <person name="Liu J."/>
            <person name="Shao H."/>
            <person name="Ye R."/>
            <person name="Li L."/>
            <person name="Wei W."/>
            <person name="Wang X."/>
            <person name="Wang C."/>
            <person name="Huo Q."/>
            <person name="Li W."/>
            <person name="Guo W."/>
            <person name="Chen H."/>
            <person name="Chen S."/>
            <person name="Zhou L."/>
            <person name="Zhou L."/>
            <person name="Ni X."/>
            <person name="Tian J."/>
            <person name="Zhou Y."/>
            <person name="Sheng Y."/>
            <person name="Liu T."/>
            <person name="Pan Y."/>
            <person name="Xia L."/>
            <person name="Li J."/>
            <person name="Zhao F."/>
            <person name="Cao W."/>
        </authorList>
    </citation>
    <scope>NUCLEOTIDE SEQUENCE</scope>
    <source>
        <strain evidence="5">Rmic-2018</strain>
        <tissue evidence="5">Larvae</tissue>
    </source>
</reference>
<feature type="domain" description="DM13" evidence="4">
    <location>
        <begin position="151"/>
        <end position="258"/>
    </location>
</feature>
<keyword evidence="6" id="KW-1185">Reference proteome</keyword>
<evidence type="ECO:0000259" key="4">
    <source>
        <dbReference type="PROSITE" id="PS51549"/>
    </source>
</evidence>
<feature type="domain" description="DM13" evidence="4">
    <location>
        <begin position="267"/>
        <end position="375"/>
    </location>
</feature>
<comment type="caution">
    <text evidence="5">The sequence shown here is derived from an EMBL/GenBank/DDBJ whole genome shotgun (WGS) entry which is preliminary data.</text>
</comment>
<dbReference type="VEuPathDB" id="VectorBase:LOC119175943"/>
<dbReference type="PROSITE" id="PS51549">
    <property type="entry name" value="DM13"/>
    <property type="match status" value="2"/>
</dbReference>
<sequence length="848" mass="93151">MAEHDRVRHLLKSIGAVAFNALAAKNPTTVADIISTCQPLDDLQLIRLQPDTGDLRPTHDNELRALIRSMIREELQLQATSSSCELRITPSAGSLRNIVREELASMTWSRVSTAFIRAPTTVIAPEAMLLDSHAWVLWTVLAAAAAEPYLGTRIGKLNTHFHGVSGELYVVDDTTLYLKDFHYDGTGPDAYFWAGSSTRPDHTGFIIPDEKGRTTPLGAYNGQDLVLKLPAGQAVSKIRWFAVWCRKFRANFGDLIIPRNLEIPKPAVLKALPTWDHGVSSGRVSLPPTGGCPRVPSSIAAARGCSTKTAGEWTHREPARVTRPGTPSRSDAPLAPATGKTVFISLPDGVSAYDIDRFGVWCDAAQVDFGSISIPHDVRVPPSSRQLALAQAEAQQREIVPRVQQVQSVSTAAPARPTSRTTGRTTDKTTRGLNCQVLHEPLGLELRWVLEHDQAVMQLVGRVRQGEYMSFGLSKDDTKSQMVDADAIVAWIDRNGKGHAVDYYLSSKEQVCGEVVCFETHTFHTLLSQCVGNRGSCPDNKISRRAGDSVTMLDAAVLNGYHMVTFRRPQAAQDPNYDQHIYSDGPQAVMWAVGPVNDHSDASYHSVHSQGDVFLDFARQPAWNCPAPDDDAKEGSSAGDGSVAVENTWKIPPVVCPADGIFQMQIGPAGGRKGYQAVTGQVGWGIAWYVNGVLIPELWVQRGKTYTFVVEGGNDPENTAKNHPLYITSDPGGGYEHKSVAERKVERAYAGVARHKNGRPYPTAVGRLCEWQLPLGEQPDEYNSFEQFRQRLKLQCQAGSPAYLRWTPDRNTPDLVYYQCYTHRHLGWKIHVVDSCPPSNSTGRRTTG</sequence>
<dbReference type="SMART" id="SM00664">
    <property type="entry name" value="DoH"/>
    <property type="match status" value="1"/>
</dbReference>
<reference evidence="5" key="1">
    <citation type="journal article" date="2020" name="Cell">
        <title>Large-Scale Comparative Analyses of Tick Genomes Elucidate Their Genetic Diversity and Vector Capacities.</title>
        <authorList>
            <consortium name="Tick Genome and Microbiome Consortium (TIGMIC)"/>
            <person name="Jia N."/>
            <person name="Wang J."/>
            <person name="Shi W."/>
            <person name="Du L."/>
            <person name="Sun Y."/>
            <person name="Zhan W."/>
            <person name="Jiang J.F."/>
            <person name="Wang Q."/>
            <person name="Zhang B."/>
            <person name="Ji P."/>
            <person name="Bell-Sakyi L."/>
            <person name="Cui X.M."/>
            <person name="Yuan T.T."/>
            <person name="Jiang B.G."/>
            <person name="Yang W.F."/>
            <person name="Lam T.T."/>
            <person name="Chang Q.C."/>
            <person name="Ding S.J."/>
            <person name="Wang X.J."/>
            <person name="Zhu J.G."/>
            <person name="Ruan X.D."/>
            <person name="Zhao L."/>
            <person name="Wei J.T."/>
            <person name="Ye R.Z."/>
            <person name="Que T.C."/>
            <person name="Du C.H."/>
            <person name="Zhou Y.H."/>
            <person name="Cheng J.X."/>
            <person name="Dai P.F."/>
            <person name="Guo W.B."/>
            <person name="Han X.H."/>
            <person name="Huang E.J."/>
            <person name="Li L.F."/>
            <person name="Wei W."/>
            <person name="Gao Y.C."/>
            <person name="Liu J.Z."/>
            <person name="Shao H.Z."/>
            <person name="Wang X."/>
            <person name="Wang C.C."/>
            <person name="Yang T.C."/>
            <person name="Huo Q.B."/>
            <person name="Li W."/>
            <person name="Chen H.Y."/>
            <person name="Chen S.E."/>
            <person name="Zhou L.G."/>
            <person name="Ni X.B."/>
            <person name="Tian J.H."/>
            <person name="Sheng Y."/>
            <person name="Liu T."/>
            <person name="Pan Y.S."/>
            <person name="Xia L.Y."/>
            <person name="Li J."/>
            <person name="Zhao F."/>
            <person name="Cao W.C."/>
        </authorList>
    </citation>
    <scope>NUCLEOTIDE SEQUENCE</scope>
    <source>
        <strain evidence="5">Rmic-2018</strain>
    </source>
</reference>
<feature type="region of interest" description="Disordered" evidence="2">
    <location>
        <begin position="403"/>
        <end position="428"/>
    </location>
</feature>
<name>A0A9J6D8I9_RHIMP</name>
<dbReference type="PROSITE" id="PS50836">
    <property type="entry name" value="DOMON"/>
    <property type="match status" value="1"/>
</dbReference>
<keyword evidence="1" id="KW-0677">Repeat</keyword>
<dbReference type="Proteomes" id="UP000821866">
    <property type="component" value="Chromosome 8"/>
</dbReference>
<evidence type="ECO:0000259" key="3">
    <source>
        <dbReference type="PROSITE" id="PS50836"/>
    </source>
</evidence>
<feature type="compositionally biased region" description="Low complexity" evidence="2">
    <location>
        <begin position="410"/>
        <end position="424"/>
    </location>
</feature>
<dbReference type="InterPro" id="IPR005018">
    <property type="entry name" value="DOMON_domain"/>
</dbReference>
<accession>A0A9J6D8I9</accession>
<feature type="domain" description="DOMON" evidence="3">
    <location>
        <begin position="442"/>
        <end position="594"/>
    </location>
</feature>
<proteinExistence type="predicted"/>
<dbReference type="PANTHER" id="PTHR24036:SF13">
    <property type="entry name" value="PROTEIN SKELETOR, ISOFORMS D_E"/>
    <property type="match status" value="1"/>
</dbReference>
<dbReference type="InterPro" id="IPR019545">
    <property type="entry name" value="DM13_domain"/>
</dbReference>
<dbReference type="CDD" id="cd09631">
    <property type="entry name" value="DOMON_DOH"/>
    <property type="match status" value="1"/>
</dbReference>
<evidence type="ECO:0000256" key="2">
    <source>
        <dbReference type="SAM" id="MobiDB-lite"/>
    </source>
</evidence>
<evidence type="ECO:0000313" key="6">
    <source>
        <dbReference type="Proteomes" id="UP000821866"/>
    </source>
</evidence>
<dbReference type="EMBL" id="JABSTU010000010">
    <property type="protein sequence ID" value="KAH8018344.1"/>
    <property type="molecule type" value="Genomic_DNA"/>
</dbReference>
<gene>
    <name evidence="5" type="ORF">HPB51_003244</name>
</gene>
<protein>
    <recommendedName>
        <fullName evidence="7">Protein Skeletor</fullName>
    </recommendedName>
</protein>